<dbReference type="Pfam" id="PF13432">
    <property type="entry name" value="TPR_16"/>
    <property type="match status" value="1"/>
</dbReference>
<feature type="compositionally biased region" description="Basic and acidic residues" evidence="2">
    <location>
        <begin position="22"/>
        <end position="33"/>
    </location>
</feature>
<dbReference type="Pfam" id="PF14559">
    <property type="entry name" value="TPR_19"/>
    <property type="match status" value="1"/>
</dbReference>
<proteinExistence type="predicted"/>
<feature type="repeat" description="TPR" evidence="1">
    <location>
        <begin position="303"/>
        <end position="336"/>
    </location>
</feature>
<evidence type="ECO:0000256" key="2">
    <source>
        <dbReference type="SAM" id="MobiDB-lite"/>
    </source>
</evidence>
<feature type="region of interest" description="Disordered" evidence="2">
    <location>
        <begin position="1"/>
        <end position="159"/>
    </location>
</feature>
<reference evidence="3" key="1">
    <citation type="submission" date="2020-02" db="EMBL/GenBank/DDBJ databases">
        <authorList>
            <person name="Meier V. D."/>
        </authorList>
    </citation>
    <scope>NUCLEOTIDE SEQUENCE</scope>
    <source>
        <strain evidence="3">AVDCRST_MAG76</strain>
    </source>
</reference>
<dbReference type="EMBL" id="CADCSZ010000225">
    <property type="protein sequence ID" value="CAA9278591.1"/>
    <property type="molecule type" value="Genomic_DNA"/>
</dbReference>
<sequence>MPRRPDDDDDRARRPRAGQGGKGDREGGAKRDGSLGGRPAERGQPARGHGRTERGQRAGERGDGGRRPEGGPRELPASGRGWGGLARKGTRNLGERKWEGADHADRPELAPPDAWEPERWIEEADEVGPPPPARRRPPRPLPPAVAEEVGRAASPERTAKLSARLSDAVRAFERDRFQEARQLLQPVASELPTVATVRELLGLTHYRLGQWAQAVRELQAYTELSSSTSAHPVLADANRALGRHERVSELWEEIRAASEDPATVAEGRIVAAGSLADQRRVDEAIRLLEQGRLTAKHPEDHHLRLWYALADLYERAGELPRARDLFERVARHDPDFVDVVERRRALG</sequence>
<feature type="compositionally biased region" description="Basic and acidic residues" evidence="2">
    <location>
        <begin position="1"/>
        <end position="12"/>
    </location>
</feature>
<organism evidence="3">
    <name type="scientific">uncultured Acidimicrobiales bacterium</name>
    <dbReference type="NCBI Taxonomy" id="310071"/>
    <lineage>
        <taxon>Bacteria</taxon>
        <taxon>Bacillati</taxon>
        <taxon>Actinomycetota</taxon>
        <taxon>Acidimicrobiia</taxon>
        <taxon>Acidimicrobiales</taxon>
        <taxon>environmental samples</taxon>
    </lineage>
</organism>
<feature type="compositionally biased region" description="Basic and acidic residues" evidence="2">
    <location>
        <begin position="93"/>
        <end position="108"/>
    </location>
</feature>
<dbReference type="InterPro" id="IPR011990">
    <property type="entry name" value="TPR-like_helical_dom_sf"/>
</dbReference>
<gene>
    <name evidence="3" type="ORF">AVDCRST_MAG76-3857</name>
</gene>
<protein>
    <recommendedName>
        <fullName evidence="4">Tetratricopeptide repeat protein</fullName>
    </recommendedName>
</protein>
<dbReference type="SMART" id="SM00028">
    <property type="entry name" value="TPR"/>
    <property type="match status" value="2"/>
</dbReference>
<dbReference type="PROSITE" id="PS50005">
    <property type="entry name" value="TPR"/>
    <property type="match status" value="1"/>
</dbReference>
<evidence type="ECO:0000256" key="1">
    <source>
        <dbReference type="PROSITE-ProRule" id="PRU00339"/>
    </source>
</evidence>
<name>A0A6J4JFR5_9ACTN</name>
<dbReference type="SUPFAM" id="SSF48452">
    <property type="entry name" value="TPR-like"/>
    <property type="match status" value="1"/>
</dbReference>
<evidence type="ECO:0008006" key="4">
    <source>
        <dbReference type="Google" id="ProtNLM"/>
    </source>
</evidence>
<feature type="compositionally biased region" description="Basic and acidic residues" evidence="2">
    <location>
        <begin position="50"/>
        <end position="72"/>
    </location>
</feature>
<dbReference type="InterPro" id="IPR019734">
    <property type="entry name" value="TPR_rpt"/>
</dbReference>
<dbReference type="Gene3D" id="1.25.40.10">
    <property type="entry name" value="Tetratricopeptide repeat domain"/>
    <property type="match status" value="1"/>
</dbReference>
<accession>A0A6J4JFR5</accession>
<keyword evidence="1" id="KW-0802">TPR repeat</keyword>
<dbReference type="AlphaFoldDB" id="A0A6J4JFR5"/>
<evidence type="ECO:0000313" key="3">
    <source>
        <dbReference type="EMBL" id="CAA9278591.1"/>
    </source>
</evidence>